<evidence type="ECO:0000256" key="3">
    <source>
        <dbReference type="ARBA" id="ARBA00023163"/>
    </source>
</evidence>
<feature type="transmembrane region" description="Helical" evidence="5">
    <location>
        <begin position="349"/>
        <end position="368"/>
    </location>
</feature>
<dbReference type="PANTHER" id="PTHR43280">
    <property type="entry name" value="ARAC-FAMILY TRANSCRIPTIONAL REGULATOR"/>
    <property type="match status" value="1"/>
</dbReference>
<gene>
    <name evidence="8" type="ORF">C8N26_0167</name>
</gene>
<proteinExistence type="predicted"/>
<name>A0A420E3V7_9FLAO</name>
<dbReference type="Proteomes" id="UP000285780">
    <property type="component" value="Unassembled WGS sequence"/>
</dbReference>
<keyword evidence="2 8" id="KW-0238">DNA-binding</keyword>
<dbReference type="Pfam" id="PF12833">
    <property type="entry name" value="HTH_18"/>
    <property type="match status" value="1"/>
</dbReference>
<comment type="caution">
    <text evidence="8">The sequence shown here is derived from an EMBL/GenBank/DDBJ whole genome shotgun (WGS) entry which is preliminary data.</text>
</comment>
<reference evidence="8 9" key="1">
    <citation type="submission" date="2018-09" db="EMBL/GenBank/DDBJ databases">
        <title>Genomic Encyclopedia of Archaeal and Bacterial Type Strains, Phase II (KMG-II): from individual species to whole genera.</title>
        <authorList>
            <person name="Goeker M."/>
        </authorList>
    </citation>
    <scope>NUCLEOTIDE SEQUENCE [LARGE SCALE GENOMIC DNA]</scope>
    <source>
        <strain evidence="8 9">DSM 16505</strain>
    </source>
</reference>
<dbReference type="InterPro" id="IPR011990">
    <property type="entry name" value="TPR-like_helical_dom_sf"/>
</dbReference>
<dbReference type="Gene3D" id="1.10.10.60">
    <property type="entry name" value="Homeodomain-like"/>
    <property type="match status" value="1"/>
</dbReference>
<dbReference type="InterPro" id="IPR009057">
    <property type="entry name" value="Homeodomain-like_sf"/>
</dbReference>
<evidence type="ECO:0000256" key="5">
    <source>
        <dbReference type="SAM" id="Phobius"/>
    </source>
</evidence>
<organism evidence="8 9">
    <name type="scientific">Tenacibaculum lutimaris</name>
    <dbReference type="NCBI Taxonomy" id="285258"/>
    <lineage>
        <taxon>Bacteria</taxon>
        <taxon>Pseudomonadati</taxon>
        <taxon>Bacteroidota</taxon>
        <taxon>Flavobacteriia</taxon>
        <taxon>Flavobacteriales</taxon>
        <taxon>Flavobacteriaceae</taxon>
        <taxon>Tenacibaculum</taxon>
    </lineage>
</organism>
<dbReference type="AlphaFoldDB" id="A0A420E3V7"/>
<protein>
    <submittedName>
        <fullName evidence="8">AraC-like DNA-binding protein</fullName>
    </submittedName>
</protein>
<dbReference type="SMART" id="SM00342">
    <property type="entry name" value="HTH_ARAC"/>
    <property type="match status" value="1"/>
</dbReference>
<dbReference type="SUPFAM" id="SSF48452">
    <property type="entry name" value="TPR-like"/>
    <property type="match status" value="1"/>
</dbReference>
<evidence type="ECO:0000256" key="4">
    <source>
        <dbReference type="SAM" id="Coils"/>
    </source>
</evidence>
<keyword evidence="4" id="KW-0175">Coiled coil</keyword>
<dbReference type="InterPro" id="IPR020449">
    <property type="entry name" value="Tscrpt_reg_AraC-type_HTH"/>
</dbReference>
<feature type="coiled-coil region" evidence="4">
    <location>
        <begin position="279"/>
        <end position="338"/>
    </location>
</feature>
<evidence type="ECO:0000256" key="6">
    <source>
        <dbReference type="SAM" id="SignalP"/>
    </source>
</evidence>
<dbReference type="GO" id="GO:0003700">
    <property type="term" value="F:DNA-binding transcription factor activity"/>
    <property type="evidence" value="ECO:0007669"/>
    <property type="project" value="InterPro"/>
</dbReference>
<evidence type="ECO:0000259" key="7">
    <source>
        <dbReference type="PROSITE" id="PS01124"/>
    </source>
</evidence>
<dbReference type="Pfam" id="PF13181">
    <property type="entry name" value="TPR_8"/>
    <property type="match status" value="2"/>
</dbReference>
<evidence type="ECO:0000256" key="1">
    <source>
        <dbReference type="ARBA" id="ARBA00023015"/>
    </source>
</evidence>
<keyword evidence="9" id="KW-1185">Reference proteome</keyword>
<feature type="chain" id="PRO_5019361176" evidence="6">
    <location>
        <begin position="20"/>
        <end position="521"/>
    </location>
</feature>
<keyword evidence="6" id="KW-0732">Signal</keyword>
<dbReference type="Gene3D" id="1.25.40.10">
    <property type="entry name" value="Tetratricopeptide repeat domain"/>
    <property type="match status" value="2"/>
</dbReference>
<dbReference type="SMART" id="SM00028">
    <property type="entry name" value="TPR"/>
    <property type="match status" value="4"/>
</dbReference>
<dbReference type="EMBL" id="RAQM01000006">
    <property type="protein sequence ID" value="RKF04776.1"/>
    <property type="molecule type" value="Genomic_DNA"/>
</dbReference>
<dbReference type="PROSITE" id="PS00041">
    <property type="entry name" value="HTH_ARAC_FAMILY_1"/>
    <property type="match status" value="1"/>
</dbReference>
<dbReference type="PRINTS" id="PR00032">
    <property type="entry name" value="HTHARAC"/>
</dbReference>
<dbReference type="PANTHER" id="PTHR43280:SF29">
    <property type="entry name" value="ARAC-FAMILY TRANSCRIPTIONAL REGULATOR"/>
    <property type="match status" value="1"/>
</dbReference>
<dbReference type="PROSITE" id="PS01124">
    <property type="entry name" value="HTH_ARAC_FAMILY_2"/>
    <property type="match status" value="1"/>
</dbReference>
<feature type="domain" description="HTH araC/xylS-type" evidence="7">
    <location>
        <begin position="409"/>
        <end position="513"/>
    </location>
</feature>
<sequence>MIKKIALYLFLCVVTQVYSQDGLEDQATENLEETERYLKLVQKSYKEGNYKLHKIYSDSLYFISKKNNLTAFQVKAMVNQAINLNMQAAYVEAITLYRKALIIAEKIPNDKHTQTLVLVNLGNTYNNVELYEKSIETMKKVLKNAEDTKTPDLMKMGALNGLSISYSALDNEKESLVYANQVKRIAEKKGNESIILTSLNHISNSHYKLGAYQKAIETASEANNYKYFKKNTRVKAWLLVNIGVANLKLKSYNEAEKHLNQALSIAAEKNIEEIIMVCYENLTKVYQELDKKVAFINAEKKYNEIRIAVLNNQKKAITDELKEEIKAKEKAILDQKETAIFLSEQQKTILWFSTFCVFGLGGLFWIYIKRNDQKNTIKKTKREVDGINVITEKYKNSSLSPEDRISFKQKIAKVIEEEKVYLNHDLTQASFAQKLALSSHHLSEVLSFEFDTNFYQLINSYRIEEAKRLLGLPTNKNYKILAVAYDSGFKSKTTFNRVFKEQTGYTPTEYREKMNKSGSTL</sequence>
<keyword evidence="3" id="KW-0804">Transcription</keyword>
<feature type="signal peptide" evidence="6">
    <location>
        <begin position="1"/>
        <end position="19"/>
    </location>
</feature>
<keyword evidence="1" id="KW-0805">Transcription regulation</keyword>
<keyword evidence="5" id="KW-0812">Transmembrane</keyword>
<evidence type="ECO:0000256" key="2">
    <source>
        <dbReference type="ARBA" id="ARBA00023125"/>
    </source>
</evidence>
<dbReference type="InterPro" id="IPR018060">
    <property type="entry name" value="HTH_AraC"/>
</dbReference>
<evidence type="ECO:0000313" key="9">
    <source>
        <dbReference type="Proteomes" id="UP000285780"/>
    </source>
</evidence>
<evidence type="ECO:0000313" key="8">
    <source>
        <dbReference type="EMBL" id="RKF04776.1"/>
    </source>
</evidence>
<dbReference type="InterPro" id="IPR018062">
    <property type="entry name" value="HTH_AraC-typ_CS"/>
</dbReference>
<keyword evidence="5" id="KW-1133">Transmembrane helix</keyword>
<dbReference type="GO" id="GO:0043565">
    <property type="term" value="F:sequence-specific DNA binding"/>
    <property type="evidence" value="ECO:0007669"/>
    <property type="project" value="InterPro"/>
</dbReference>
<accession>A0A420E3V7</accession>
<dbReference type="SUPFAM" id="SSF46689">
    <property type="entry name" value="Homeodomain-like"/>
    <property type="match status" value="1"/>
</dbReference>
<dbReference type="RefSeq" id="WP_120185627.1">
    <property type="nucleotide sequence ID" value="NZ_RAQM01000006.1"/>
</dbReference>
<keyword evidence="5" id="KW-0472">Membrane</keyword>
<dbReference type="InterPro" id="IPR019734">
    <property type="entry name" value="TPR_rpt"/>
</dbReference>